<feature type="domain" description="ABC transmembrane type-1" evidence="7">
    <location>
        <begin position="15"/>
        <end position="197"/>
    </location>
</feature>
<dbReference type="EMBL" id="CP001958">
    <property type="protein sequence ID" value="ADG99048.1"/>
    <property type="molecule type" value="Genomic_DNA"/>
</dbReference>
<evidence type="ECO:0000256" key="2">
    <source>
        <dbReference type="ARBA" id="ARBA00022448"/>
    </source>
</evidence>
<dbReference type="GO" id="GO:0055085">
    <property type="term" value="P:transmembrane transport"/>
    <property type="evidence" value="ECO:0007669"/>
    <property type="project" value="InterPro"/>
</dbReference>
<proteinExistence type="inferred from homology"/>
<dbReference type="GO" id="GO:0005886">
    <property type="term" value="C:plasma membrane"/>
    <property type="evidence" value="ECO:0007669"/>
    <property type="project" value="UniProtKB-SubCell"/>
</dbReference>
<keyword evidence="5 6" id="KW-0472">Membrane</keyword>
<dbReference type="STRING" id="640132.Srot_2613"/>
<dbReference type="InterPro" id="IPR051204">
    <property type="entry name" value="ABC_transp_perm/SBD"/>
</dbReference>
<reference evidence="8 9" key="1">
    <citation type="journal article" date="2010" name="Stand. Genomic Sci.">
        <title>Complete genome sequence of Segniliparus rotundus type strain (CDC 1076).</title>
        <authorList>
            <person name="Sikorski J."/>
            <person name="Lapidus A."/>
            <person name="Copeland A."/>
            <person name="Misra M."/>
            <person name="Glavina Del Rio T."/>
            <person name="Nolan M."/>
            <person name="Lucas S."/>
            <person name="Chen F."/>
            <person name="Tice H."/>
            <person name="Cheng J.F."/>
            <person name="Jando M."/>
            <person name="Schneider S."/>
            <person name="Bruce D."/>
            <person name="Goodwin L."/>
            <person name="Pitluck S."/>
            <person name="Liolios K."/>
            <person name="Mikhailova N."/>
            <person name="Pati A."/>
            <person name="Ivanova N."/>
            <person name="Mavromatis K."/>
            <person name="Chen A."/>
            <person name="Palaniappan K."/>
            <person name="Chertkov O."/>
            <person name="Land M."/>
            <person name="Hauser L."/>
            <person name="Chang Y.J."/>
            <person name="Jeffries C.D."/>
            <person name="Brettin T."/>
            <person name="Detter J.C."/>
            <person name="Han C."/>
            <person name="Rohde M."/>
            <person name="Goker M."/>
            <person name="Bristow J."/>
            <person name="Eisen J.A."/>
            <person name="Markowitz V."/>
            <person name="Hugenholtz P."/>
            <person name="Kyrpides N.C."/>
            <person name="Klenk H.P."/>
        </authorList>
    </citation>
    <scope>NUCLEOTIDE SEQUENCE [LARGE SCALE GENOMIC DNA]</scope>
    <source>
        <strain evidence="9">ATCC BAA-972 / CDC 1076 / CIP 108378 / DSM 44985 / JCM 13578</strain>
    </source>
</reference>
<evidence type="ECO:0000256" key="1">
    <source>
        <dbReference type="ARBA" id="ARBA00004141"/>
    </source>
</evidence>
<dbReference type="OrthoDB" id="3233284at2"/>
<protein>
    <submittedName>
        <fullName evidence="8">Binding-protein-dependent transport systems inner membrane component</fullName>
    </submittedName>
</protein>
<dbReference type="PANTHER" id="PTHR30177:SF4">
    <property type="entry name" value="OSMOPROTECTANT IMPORT PERMEASE PROTEIN OSMW"/>
    <property type="match status" value="1"/>
</dbReference>
<comment type="similarity">
    <text evidence="6">Belongs to the binding-protein-dependent transport system permease family.</text>
</comment>
<evidence type="ECO:0000256" key="3">
    <source>
        <dbReference type="ARBA" id="ARBA00022692"/>
    </source>
</evidence>
<sequence>MNWLAHHWDKARPMAWEHAWLSLLPIVIGVAVALPIGAAVARAPWARRFSDACSNIVFTIPSLALFAVLPGVLGFGFLSPLNVVAALTLYTAAMQVKTIPEALAAVDPDVLAAADAVGWSPTARLVRVDLPLAAPVLFANLRVVAAANISMVAVGSVIGVGGLGQLFLSGYQRDYPDMIVAGIIAVLVLALGVDAVLVVLGRALTPWTRARRQ</sequence>
<dbReference type="CDD" id="cd06261">
    <property type="entry name" value="TM_PBP2"/>
    <property type="match status" value="1"/>
</dbReference>
<dbReference type="Proteomes" id="UP000002247">
    <property type="component" value="Chromosome"/>
</dbReference>
<feature type="transmembrane region" description="Helical" evidence="6">
    <location>
        <begin position="143"/>
        <end position="167"/>
    </location>
</feature>
<keyword evidence="3 6" id="KW-0812">Transmembrane</keyword>
<dbReference type="InterPro" id="IPR035906">
    <property type="entry name" value="MetI-like_sf"/>
</dbReference>
<keyword evidence="9" id="KW-1185">Reference proteome</keyword>
<dbReference type="GO" id="GO:0031460">
    <property type="term" value="P:glycine betaine transport"/>
    <property type="evidence" value="ECO:0007669"/>
    <property type="project" value="TreeGrafter"/>
</dbReference>
<accession>D6ZC79</accession>
<evidence type="ECO:0000256" key="5">
    <source>
        <dbReference type="ARBA" id="ARBA00023136"/>
    </source>
</evidence>
<evidence type="ECO:0000313" key="8">
    <source>
        <dbReference type="EMBL" id="ADG99048.1"/>
    </source>
</evidence>
<evidence type="ECO:0000259" key="7">
    <source>
        <dbReference type="PROSITE" id="PS50928"/>
    </source>
</evidence>
<feature type="transmembrane region" description="Helical" evidence="6">
    <location>
        <begin position="20"/>
        <end position="40"/>
    </location>
</feature>
<dbReference type="eggNOG" id="COG1174">
    <property type="taxonomic scope" value="Bacteria"/>
</dbReference>
<gene>
    <name evidence="8" type="ordered locus">Srot_2613</name>
</gene>
<dbReference type="PANTHER" id="PTHR30177">
    <property type="entry name" value="GLYCINE BETAINE/L-PROLINE TRANSPORT SYSTEM PERMEASE PROTEIN PROW"/>
    <property type="match status" value="1"/>
</dbReference>
<dbReference type="HOGENOM" id="CLU_046113_7_2_11"/>
<dbReference type="SUPFAM" id="SSF161098">
    <property type="entry name" value="MetI-like"/>
    <property type="match status" value="1"/>
</dbReference>
<dbReference type="PROSITE" id="PS50928">
    <property type="entry name" value="ABC_TM1"/>
    <property type="match status" value="1"/>
</dbReference>
<dbReference type="Gene3D" id="1.10.3720.10">
    <property type="entry name" value="MetI-like"/>
    <property type="match status" value="1"/>
</dbReference>
<dbReference type="RefSeq" id="WP_013139497.1">
    <property type="nucleotide sequence ID" value="NC_014168.1"/>
</dbReference>
<evidence type="ECO:0000313" key="9">
    <source>
        <dbReference type="Proteomes" id="UP000002247"/>
    </source>
</evidence>
<feature type="transmembrane region" description="Helical" evidence="6">
    <location>
        <begin position="52"/>
        <end position="69"/>
    </location>
</feature>
<organism evidence="8 9">
    <name type="scientific">Segniliparus rotundus (strain ATCC BAA-972 / CDC 1076 / CIP 108378 / DSM 44985 / JCM 13578)</name>
    <dbReference type="NCBI Taxonomy" id="640132"/>
    <lineage>
        <taxon>Bacteria</taxon>
        <taxon>Bacillati</taxon>
        <taxon>Actinomycetota</taxon>
        <taxon>Actinomycetes</taxon>
        <taxon>Mycobacteriales</taxon>
        <taxon>Segniliparaceae</taxon>
        <taxon>Segniliparus</taxon>
    </lineage>
</organism>
<name>D6ZC79_SEGRD</name>
<dbReference type="AlphaFoldDB" id="D6ZC79"/>
<keyword evidence="4 6" id="KW-1133">Transmembrane helix</keyword>
<keyword evidence="2 6" id="KW-0813">Transport</keyword>
<feature type="transmembrane region" description="Helical" evidence="6">
    <location>
        <begin position="179"/>
        <end position="204"/>
    </location>
</feature>
<evidence type="ECO:0000256" key="4">
    <source>
        <dbReference type="ARBA" id="ARBA00022989"/>
    </source>
</evidence>
<dbReference type="Pfam" id="PF00528">
    <property type="entry name" value="BPD_transp_1"/>
    <property type="match status" value="1"/>
</dbReference>
<comment type="subcellular location">
    <subcellularLocation>
        <location evidence="6">Cell membrane</location>
        <topology evidence="6">Multi-pass membrane protein</topology>
    </subcellularLocation>
    <subcellularLocation>
        <location evidence="1">Membrane</location>
        <topology evidence="1">Multi-pass membrane protein</topology>
    </subcellularLocation>
</comment>
<evidence type="ECO:0000256" key="6">
    <source>
        <dbReference type="RuleBase" id="RU363032"/>
    </source>
</evidence>
<dbReference type="KEGG" id="srt:Srot_2613"/>
<dbReference type="InterPro" id="IPR000515">
    <property type="entry name" value="MetI-like"/>
</dbReference>